<accession>A0A166WGW2</accession>
<dbReference type="OrthoDB" id="3270670at2759"/>
<gene>
    <name evidence="2" type="ORF">FIBSPDRAFT_205077</name>
</gene>
<feature type="region of interest" description="Disordered" evidence="1">
    <location>
        <begin position="147"/>
        <end position="170"/>
    </location>
</feature>
<dbReference type="AlphaFoldDB" id="A0A166WGW2"/>
<sequence length="332" mass="36042">MLDLYGRRIEPTSQLYTIAADSDYLSSVKVEPSDDGFIQDVSHAFGVSQPQPFEHLVPPTEVPLRATGATKDMRKLMSVFRLNPFSIHHGGGRGVSEPLWNGEQAGPLTEEPRYIDFQLNGGYDTEKTDVRSDGGSPGLEIQLLEDTEGTPSPYMGSDDGGSSSGWQPPDWSLDGVRPMSSHGGPCLELDYADSTSMRLPSGLLYRDVPSYYLSQSGTQGSPSMYSYPSSPTSASPVDSYSSHMPCSSSSSTHSLSPSTHRPSQQWPVTHGHHDDEYDDRGQAHAMARGHYHEPHSSHAAVLPDSTAMCGRTGEPSTWYAPIASPVSKAYLF</sequence>
<feature type="compositionally biased region" description="Low complexity" evidence="1">
    <location>
        <begin position="221"/>
        <end position="263"/>
    </location>
</feature>
<evidence type="ECO:0000256" key="1">
    <source>
        <dbReference type="SAM" id="MobiDB-lite"/>
    </source>
</evidence>
<dbReference type="Proteomes" id="UP000076532">
    <property type="component" value="Unassembled WGS sequence"/>
</dbReference>
<feature type="region of interest" description="Disordered" evidence="1">
    <location>
        <begin position="216"/>
        <end position="278"/>
    </location>
</feature>
<proteinExistence type="predicted"/>
<keyword evidence="3" id="KW-1185">Reference proteome</keyword>
<protein>
    <submittedName>
        <fullName evidence="2">Uncharacterized protein</fullName>
    </submittedName>
</protein>
<reference evidence="2 3" key="1">
    <citation type="journal article" date="2016" name="Mol. Biol. Evol.">
        <title>Comparative Genomics of Early-Diverging Mushroom-Forming Fungi Provides Insights into the Origins of Lignocellulose Decay Capabilities.</title>
        <authorList>
            <person name="Nagy L.G."/>
            <person name="Riley R."/>
            <person name="Tritt A."/>
            <person name="Adam C."/>
            <person name="Daum C."/>
            <person name="Floudas D."/>
            <person name="Sun H."/>
            <person name="Yadav J.S."/>
            <person name="Pangilinan J."/>
            <person name="Larsson K.H."/>
            <person name="Matsuura K."/>
            <person name="Barry K."/>
            <person name="Labutti K."/>
            <person name="Kuo R."/>
            <person name="Ohm R.A."/>
            <person name="Bhattacharya S.S."/>
            <person name="Shirouzu T."/>
            <person name="Yoshinaga Y."/>
            <person name="Martin F.M."/>
            <person name="Grigoriev I.V."/>
            <person name="Hibbett D.S."/>
        </authorList>
    </citation>
    <scope>NUCLEOTIDE SEQUENCE [LARGE SCALE GENOMIC DNA]</scope>
    <source>
        <strain evidence="2 3">CBS 109695</strain>
    </source>
</reference>
<evidence type="ECO:0000313" key="2">
    <source>
        <dbReference type="EMBL" id="KZP33742.1"/>
    </source>
</evidence>
<dbReference type="EMBL" id="KV417481">
    <property type="protein sequence ID" value="KZP33742.1"/>
    <property type="molecule type" value="Genomic_DNA"/>
</dbReference>
<dbReference type="STRING" id="436010.A0A166WGW2"/>
<organism evidence="2 3">
    <name type="scientific">Athelia psychrophila</name>
    <dbReference type="NCBI Taxonomy" id="1759441"/>
    <lineage>
        <taxon>Eukaryota</taxon>
        <taxon>Fungi</taxon>
        <taxon>Dikarya</taxon>
        <taxon>Basidiomycota</taxon>
        <taxon>Agaricomycotina</taxon>
        <taxon>Agaricomycetes</taxon>
        <taxon>Agaricomycetidae</taxon>
        <taxon>Atheliales</taxon>
        <taxon>Atheliaceae</taxon>
        <taxon>Athelia</taxon>
    </lineage>
</organism>
<evidence type="ECO:0000313" key="3">
    <source>
        <dbReference type="Proteomes" id="UP000076532"/>
    </source>
</evidence>
<name>A0A166WGW2_9AGAM</name>